<name>A0ABV4DRF0_9LACO</name>
<dbReference type="Pfam" id="PF06042">
    <property type="entry name" value="NTP_transf_6"/>
    <property type="match status" value="1"/>
</dbReference>
<evidence type="ECO:0000313" key="1">
    <source>
        <dbReference type="EMBL" id="MEY8663036.1"/>
    </source>
</evidence>
<dbReference type="InterPro" id="IPR009267">
    <property type="entry name" value="NTP_transf_6"/>
</dbReference>
<dbReference type="PANTHER" id="PTHR39166:SF1">
    <property type="entry name" value="BLL1166 PROTEIN"/>
    <property type="match status" value="1"/>
</dbReference>
<comment type="caution">
    <text evidence="1">The sequence shown here is derived from an EMBL/GenBank/DDBJ whole genome shotgun (WGS) entry which is preliminary data.</text>
</comment>
<protein>
    <submittedName>
        <fullName evidence="1">Nucleotidyltransferase family protein</fullName>
    </submittedName>
</protein>
<evidence type="ECO:0000313" key="2">
    <source>
        <dbReference type="Proteomes" id="UP001565236"/>
    </source>
</evidence>
<gene>
    <name evidence="1" type="ORF">AALT52_09070</name>
</gene>
<dbReference type="RefSeq" id="WP_369943036.1">
    <property type="nucleotide sequence ID" value="NZ_JBCLUF010000040.1"/>
</dbReference>
<accession>A0ABV4DRF0</accession>
<proteinExistence type="predicted"/>
<sequence>MTLDNQLITLIQNKHEFTEVFSILAKMHLKNAYLCAGALRDYVWCTQEKLDFHLITRNLDIYYCDPNESYEEYLTRKTELNQRHSKYLWELTNISLKNQKFPATTELDTVLKNFPETCSAVGVTYTENGFEVIAPYGLEDLFSETIRPTATYLEKNSLATFKQRVTRKKWLTHYSNTTLILPK</sequence>
<keyword evidence="2" id="KW-1185">Reference proteome</keyword>
<dbReference type="PANTHER" id="PTHR39166">
    <property type="entry name" value="BLL1166 PROTEIN"/>
    <property type="match status" value="1"/>
</dbReference>
<reference evidence="1 2" key="1">
    <citation type="submission" date="2024-03" db="EMBL/GenBank/DDBJ databases">
        <title>Mouse gut bacterial collection (mGBC) of GemPharmatech.</title>
        <authorList>
            <person name="He Y."/>
            <person name="Dong L."/>
            <person name="Wu D."/>
            <person name="Gao X."/>
            <person name="Lin Z."/>
        </authorList>
    </citation>
    <scope>NUCLEOTIDE SEQUENCE [LARGE SCALE GENOMIC DNA]</scope>
    <source>
        <strain evidence="1 2">15-30</strain>
    </source>
</reference>
<dbReference type="EMBL" id="JBCLUF010000040">
    <property type="protein sequence ID" value="MEY8663036.1"/>
    <property type="molecule type" value="Genomic_DNA"/>
</dbReference>
<dbReference type="Proteomes" id="UP001565236">
    <property type="component" value="Unassembled WGS sequence"/>
</dbReference>
<organism evidence="1 2">
    <name type="scientific">Ligilactobacillus faecis</name>
    <dbReference type="NCBI Taxonomy" id="762833"/>
    <lineage>
        <taxon>Bacteria</taxon>
        <taxon>Bacillati</taxon>
        <taxon>Bacillota</taxon>
        <taxon>Bacilli</taxon>
        <taxon>Lactobacillales</taxon>
        <taxon>Lactobacillaceae</taxon>
        <taxon>Ligilactobacillus</taxon>
    </lineage>
</organism>